<sequence>MPKNEKQEELNLRSEEVQEILSTPPIWIVRWGVTLIFMFTLILIALAFLIKYPDFVTAKVLVTTKLPTEKVIARVPGQLDKIFINNQDTVSVNQKIAIIRNTADYKNVYQLKTILDSASTDVRNYIFPIELTSKLTLGEIEPAYINFEKSYIDYMLLKNLKPHKNQLSGNKKSLAEIKNRLQSQIEQKNILEEEVILKEKEFSRMEQLYKKGIISAQEYETKEVDFLQTRKNINNMAISISQMREAISSANQSLTSSYINENEDNTKFLSNLLQSYSSLKRAIKDWEYKYILKSSIKGVASYQQFWGQNQQVNSGDVVFSILPIDKSELVGKLTIPSQNAGKVTLNQKTLVKLDNFPYQQYGMLIGKVKNISVSPDLEGNYFVYIEIPNGTKTSYNKNLPFKQELIGNAEIITEDLSVAERVFYKFKDIFKYE</sequence>
<comment type="subcellular location">
    <subcellularLocation>
        <location evidence="1">Membrane</location>
        <topology evidence="1">Single-pass membrane protein</topology>
    </subcellularLocation>
</comment>
<dbReference type="PANTHER" id="PTHR30386:SF26">
    <property type="entry name" value="TRANSPORT PROTEIN COMB"/>
    <property type="match status" value="1"/>
</dbReference>
<evidence type="ECO:0008006" key="9">
    <source>
        <dbReference type="Google" id="ProtNLM"/>
    </source>
</evidence>
<evidence type="ECO:0000256" key="3">
    <source>
        <dbReference type="ARBA" id="ARBA00022989"/>
    </source>
</evidence>
<proteinExistence type="predicted"/>
<name>A0ABN0RLP0_9FLAO</name>
<evidence type="ECO:0000313" key="8">
    <source>
        <dbReference type="Proteomes" id="UP000019275"/>
    </source>
</evidence>
<dbReference type="Gene3D" id="2.40.30.170">
    <property type="match status" value="1"/>
</dbReference>
<feature type="coiled-coil region" evidence="5">
    <location>
        <begin position="164"/>
        <end position="201"/>
    </location>
</feature>
<dbReference type="Proteomes" id="UP000019275">
    <property type="component" value="Unassembled WGS sequence"/>
</dbReference>
<dbReference type="EMBL" id="ARZX01000018">
    <property type="protein sequence ID" value="EWH12767.1"/>
    <property type="molecule type" value="Genomic_DNA"/>
</dbReference>
<protein>
    <recommendedName>
        <fullName evidence="9">HlyD family efflux transporter periplasmic adaptor subunit</fullName>
    </recommendedName>
</protein>
<feature type="transmembrane region" description="Helical" evidence="6">
    <location>
        <begin position="28"/>
        <end position="50"/>
    </location>
</feature>
<evidence type="ECO:0000256" key="2">
    <source>
        <dbReference type="ARBA" id="ARBA00022692"/>
    </source>
</evidence>
<keyword evidence="8" id="KW-1185">Reference proteome</keyword>
<keyword evidence="5" id="KW-0175">Coiled coil</keyword>
<comment type="caution">
    <text evidence="7">The sequence shown here is derived from an EMBL/GenBank/DDBJ whole genome shotgun (WGS) entry which is preliminary data.</text>
</comment>
<organism evidence="7 8">
    <name type="scientific">Cellulophaga geojensis KL-A</name>
    <dbReference type="NCBI Taxonomy" id="1328323"/>
    <lineage>
        <taxon>Bacteria</taxon>
        <taxon>Pseudomonadati</taxon>
        <taxon>Bacteroidota</taxon>
        <taxon>Flavobacteriia</taxon>
        <taxon>Flavobacteriales</taxon>
        <taxon>Flavobacteriaceae</taxon>
        <taxon>Cellulophaga</taxon>
    </lineage>
</organism>
<evidence type="ECO:0000313" key="7">
    <source>
        <dbReference type="EMBL" id="EWH12767.1"/>
    </source>
</evidence>
<evidence type="ECO:0000256" key="6">
    <source>
        <dbReference type="SAM" id="Phobius"/>
    </source>
</evidence>
<evidence type="ECO:0000256" key="1">
    <source>
        <dbReference type="ARBA" id="ARBA00004167"/>
    </source>
</evidence>
<keyword evidence="4 6" id="KW-0472">Membrane</keyword>
<gene>
    <name evidence="7" type="ORF">KLA_13314</name>
</gene>
<reference evidence="7 8" key="1">
    <citation type="journal article" date="2014" name="Genome Announc.">
        <title>Draft Genome Sequence of the Carrageenan-Degrading Bacterium Cellulophaga sp. Strain KL-A, Isolated from Decaying Marine Algae.</title>
        <authorList>
            <person name="Shan D."/>
            <person name="Ying J."/>
            <person name="Li X."/>
            <person name="Gao Z."/>
            <person name="Wei G."/>
            <person name="Shao Z."/>
        </authorList>
    </citation>
    <scope>NUCLEOTIDE SEQUENCE [LARGE SCALE GENOMIC DNA]</scope>
    <source>
        <strain evidence="7 8">KL-A</strain>
    </source>
</reference>
<keyword evidence="2 6" id="KW-0812">Transmembrane</keyword>
<accession>A0ABN0RLP0</accession>
<dbReference type="RefSeq" id="WP_034646346.1">
    <property type="nucleotide sequence ID" value="NZ_ARZX01000018.1"/>
</dbReference>
<keyword evidence="3 6" id="KW-1133">Transmembrane helix</keyword>
<evidence type="ECO:0000256" key="4">
    <source>
        <dbReference type="ARBA" id="ARBA00023136"/>
    </source>
</evidence>
<dbReference type="InterPro" id="IPR050739">
    <property type="entry name" value="MFP"/>
</dbReference>
<dbReference type="PANTHER" id="PTHR30386">
    <property type="entry name" value="MEMBRANE FUSION SUBUNIT OF EMRAB-TOLC MULTIDRUG EFFLUX PUMP"/>
    <property type="match status" value="1"/>
</dbReference>
<evidence type="ECO:0000256" key="5">
    <source>
        <dbReference type="SAM" id="Coils"/>
    </source>
</evidence>